<dbReference type="GO" id="GO:0016614">
    <property type="term" value="F:oxidoreductase activity, acting on CH-OH group of donors"/>
    <property type="evidence" value="ECO:0007669"/>
    <property type="project" value="InterPro"/>
</dbReference>
<feature type="domain" description="Glucose-methanol-choline oxidoreductase N-terminal" evidence="5">
    <location>
        <begin position="276"/>
        <end position="290"/>
    </location>
</feature>
<dbReference type="PANTHER" id="PTHR11552:SF227">
    <property type="entry name" value="GLUCOSE DEHYDROGENASE [FAD, QUINONE]-LIKE PROTEIN"/>
    <property type="match status" value="1"/>
</dbReference>
<dbReference type="InterPro" id="IPR012132">
    <property type="entry name" value="GMC_OxRdtase"/>
</dbReference>
<keyword evidence="3" id="KW-0285">Flavoprotein</keyword>
<gene>
    <name evidence="6" type="ORF">LSINAPIS_LOCUS9427</name>
</gene>
<evidence type="ECO:0000259" key="5">
    <source>
        <dbReference type="PROSITE" id="PS00624"/>
    </source>
</evidence>
<dbReference type="InterPro" id="IPR036188">
    <property type="entry name" value="FAD/NAD-bd_sf"/>
</dbReference>
<keyword evidence="2 3" id="KW-0274">FAD</keyword>
<dbReference type="SUPFAM" id="SSF51905">
    <property type="entry name" value="FAD/NAD(P)-binding domain"/>
    <property type="match status" value="1"/>
</dbReference>
<dbReference type="GO" id="GO:0050660">
    <property type="term" value="F:flavin adenine dinucleotide binding"/>
    <property type="evidence" value="ECO:0007669"/>
    <property type="project" value="InterPro"/>
</dbReference>
<proteinExistence type="inferred from homology"/>
<feature type="domain" description="Glucose-methanol-choline oxidoreductase N-terminal" evidence="4">
    <location>
        <begin position="101"/>
        <end position="124"/>
    </location>
</feature>
<name>A0A5E4QL18_9NEOP</name>
<dbReference type="PROSITE" id="PS00624">
    <property type="entry name" value="GMC_OXRED_2"/>
    <property type="match status" value="1"/>
</dbReference>
<dbReference type="InterPro" id="IPR000172">
    <property type="entry name" value="GMC_OxRdtase_N"/>
</dbReference>
<dbReference type="AlphaFoldDB" id="A0A5E4QL18"/>
<evidence type="ECO:0000256" key="1">
    <source>
        <dbReference type="ARBA" id="ARBA00010790"/>
    </source>
</evidence>
<organism evidence="6 7">
    <name type="scientific">Leptidea sinapis</name>
    <dbReference type="NCBI Taxonomy" id="189913"/>
    <lineage>
        <taxon>Eukaryota</taxon>
        <taxon>Metazoa</taxon>
        <taxon>Ecdysozoa</taxon>
        <taxon>Arthropoda</taxon>
        <taxon>Hexapoda</taxon>
        <taxon>Insecta</taxon>
        <taxon>Pterygota</taxon>
        <taxon>Neoptera</taxon>
        <taxon>Endopterygota</taxon>
        <taxon>Lepidoptera</taxon>
        <taxon>Glossata</taxon>
        <taxon>Ditrysia</taxon>
        <taxon>Papilionoidea</taxon>
        <taxon>Pieridae</taxon>
        <taxon>Dismorphiinae</taxon>
        <taxon>Leptidea</taxon>
    </lineage>
</organism>
<evidence type="ECO:0000256" key="3">
    <source>
        <dbReference type="RuleBase" id="RU003968"/>
    </source>
</evidence>
<dbReference type="EMBL" id="FZQP02003479">
    <property type="protein sequence ID" value="VVC98335.1"/>
    <property type="molecule type" value="Genomic_DNA"/>
</dbReference>
<keyword evidence="7" id="KW-1185">Reference proteome</keyword>
<evidence type="ECO:0000259" key="4">
    <source>
        <dbReference type="PROSITE" id="PS00623"/>
    </source>
</evidence>
<dbReference type="Gene3D" id="3.30.560.10">
    <property type="entry name" value="Glucose Oxidase, domain 3"/>
    <property type="match status" value="1"/>
</dbReference>
<evidence type="ECO:0000313" key="7">
    <source>
        <dbReference type="Proteomes" id="UP000324832"/>
    </source>
</evidence>
<dbReference type="PROSITE" id="PS00623">
    <property type="entry name" value="GMC_OXRED_1"/>
    <property type="match status" value="1"/>
</dbReference>
<dbReference type="InterPro" id="IPR007867">
    <property type="entry name" value="GMC_OxRtase_C"/>
</dbReference>
<evidence type="ECO:0000313" key="6">
    <source>
        <dbReference type="EMBL" id="VVC98335.1"/>
    </source>
</evidence>
<dbReference type="PIRSF" id="PIRSF000137">
    <property type="entry name" value="Alcohol_oxidase"/>
    <property type="match status" value="1"/>
</dbReference>
<comment type="similarity">
    <text evidence="1 3">Belongs to the GMC oxidoreductase family.</text>
</comment>
<dbReference type="Pfam" id="PF00732">
    <property type="entry name" value="GMC_oxred_N"/>
    <property type="match status" value="1"/>
</dbReference>
<reference evidence="6 7" key="1">
    <citation type="submission" date="2017-07" db="EMBL/GenBank/DDBJ databases">
        <authorList>
            <person name="Talla V."/>
            <person name="Backstrom N."/>
        </authorList>
    </citation>
    <scope>NUCLEOTIDE SEQUENCE [LARGE SCALE GENOMIC DNA]</scope>
</reference>
<dbReference type="Gene3D" id="3.50.50.60">
    <property type="entry name" value="FAD/NAD(P)-binding domain"/>
    <property type="match status" value="1"/>
</dbReference>
<feature type="binding site" evidence="2">
    <location>
        <begin position="111"/>
        <end position="114"/>
    </location>
    <ligand>
        <name>FAD</name>
        <dbReference type="ChEBI" id="CHEBI:57692"/>
    </ligand>
</feature>
<evidence type="ECO:0000256" key="2">
    <source>
        <dbReference type="PIRSR" id="PIRSR000137-2"/>
    </source>
</evidence>
<dbReference type="SUPFAM" id="SSF54373">
    <property type="entry name" value="FAD-linked reductases, C-terminal domain"/>
    <property type="match status" value="1"/>
</dbReference>
<accession>A0A5E4QL18</accession>
<dbReference type="Proteomes" id="UP000324832">
    <property type="component" value="Unassembled WGS sequence"/>
</dbReference>
<dbReference type="PANTHER" id="PTHR11552">
    <property type="entry name" value="GLUCOSE-METHANOL-CHOLINE GMC OXIDOREDUCTASE"/>
    <property type="match status" value="1"/>
</dbReference>
<dbReference type="Pfam" id="PF05199">
    <property type="entry name" value="GMC_oxred_C"/>
    <property type="match status" value="1"/>
</dbReference>
<sequence length="578" mass="64001">MCWIAPDITPVCAATEASLTQCSPTGFMYLSLLMQLFGNSSENSWVLCSVRNVGKKRYPKDDVYIEIFLILLIEAGPEEPDITMVPSTVKTLAGSNIDWKGKTLGGSSAINYMVYMRGNKLDYDGWAAAGNPGWSYDEVLPYFKKSENNREATNTKLHGISGPLSVVKFPYIDNTTEIIVESFKEKGLPLIDLTSPNNLGVNIAYSTSENGKRQSANAAFIKPIRQLRSNLQILTDAFATKILIDPTSKTAFGIKYQKNGIFFKAIAKKEVIISSGTYNSPKLLMLSGIGHKEYLENLKIPVLADLQVGYNLQDHVSTSGLVIALSDQLSNKVNRSQLLYEVNEYYKQGPLKHGPLTTTSVCNTVAFIKTNFTKENAPDIQYHFIGEQVDFFQDPASYLASNIFPMSFYDIINVYALLLDPKSRGIIKLNATNNIFGPPLIYPGFFQVKEDMDRIIEGMKFAVGLEETIAFKSAGISFDRTKLKGCQGMSWGSYDYFACLLMHYTTTIGHPVGTCKMGPKADKDAVVDAKLRVHGIKNLRVIDASVMPKITRGNTNAPTIMIAEKGSDMIKNDHEKSK</sequence>
<comment type="cofactor">
    <cofactor evidence="2">
        <name>FAD</name>
        <dbReference type="ChEBI" id="CHEBI:57692"/>
    </cofactor>
</comment>
<protein>
    <recommendedName>
        <fullName evidence="4 5">Glucose-methanol-choline oxidoreductase N-terminal domain-containing protein</fullName>
    </recommendedName>
</protein>